<dbReference type="Pfam" id="PF06293">
    <property type="entry name" value="Kdo"/>
    <property type="match status" value="1"/>
</dbReference>
<evidence type="ECO:0000313" key="2">
    <source>
        <dbReference type="Proteomes" id="UP000092154"/>
    </source>
</evidence>
<organism evidence="1 2">
    <name type="scientific">Rhizopogon vinicolor AM-OR11-026</name>
    <dbReference type="NCBI Taxonomy" id="1314800"/>
    <lineage>
        <taxon>Eukaryota</taxon>
        <taxon>Fungi</taxon>
        <taxon>Dikarya</taxon>
        <taxon>Basidiomycota</taxon>
        <taxon>Agaricomycotina</taxon>
        <taxon>Agaricomycetes</taxon>
        <taxon>Agaricomycetidae</taxon>
        <taxon>Boletales</taxon>
        <taxon>Suillineae</taxon>
        <taxon>Rhizopogonaceae</taxon>
        <taxon>Rhizopogon</taxon>
    </lineage>
</organism>
<dbReference type="InParanoid" id="A0A1B7MS98"/>
<dbReference type="InterPro" id="IPR011009">
    <property type="entry name" value="Kinase-like_dom_sf"/>
</dbReference>
<name>A0A1B7MS98_9AGAM</name>
<reference evidence="1 2" key="1">
    <citation type="submission" date="2016-06" db="EMBL/GenBank/DDBJ databases">
        <title>Comparative genomics of the ectomycorrhizal sister species Rhizopogon vinicolor and Rhizopogon vesiculosus (Basidiomycota: Boletales) reveals a divergence of the mating type B locus.</title>
        <authorList>
            <consortium name="DOE Joint Genome Institute"/>
            <person name="Mujic A.B."/>
            <person name="Kuo A."/>
            <person name="Tritt A."/>
            <person name="Lipzen A."/>
            <person name="Chen C."/>
            <person name="Johnson J."/>
            <person name="Sharma A."/>
            <person name="Barry K."/>
            <person name="Grigoriev I.V."/>
            <person name="Spatafora J.W."/>
        </authorList>
    </citation>
    <scope>NUCLEOTIDE SEQUENCE [LARGE SCALE GENOMIC DNA]</scope>
    <source>
        <strain evidence="1 2">AM-OR11-026</strain>
    </source>
</reference>
<dbReference type="AlphaFoldDB" id="A0A1B7MS98"/>
<dbReference type="Proteomes" id="UP000092154">
    <property type="component" value="Unassembled WGS sequence"/>
</dbReference>
<dbReference type="OrthoDB" id="4062651at2759"/>
<dbReference type="STRING" id="1314800.A0A1B7MS98"/>
<evidence type="ECO:0000313" key="1">
    <source>
        <dbReference type="EMBL" id="OAX35427.1"/>
    </source>
</evidence>
<dbReference type="SUPFAM" id="SSF56112">
    <property type="entry name" value="Protein kinase-like (PK-like)"/>
    <property type="match status" value="1"/>
</dbReference>
<dbReference type="EMBL" id="KV448502">
    <property type="protein sequence ID" value="OAX35427.1"/>
    <property type="molecule type" value="Genomic_DNA"/>
</dbReference>
<evidence type="ECO:0008006" key="3">
    <source>
        <dbReference type="Google" id="ProtNLM"/>
    </source>
</evidence>
<protein>
    <recommendedName>
        <fullName evidence="3">Protein kinase domain-containing protein</fullName>
    </recommendedName>
</protein>
<sequence length="477" mass="54407">MCGFYTKEHERMYAFRQLFLRHGVQLHADAISSSKCGTEGHMLSRKFTVVVVEGKNEIGSGSCEPFAQAMMYYRKILENSSGEISNLESNVPSFLIAVFGACIAITGSVFTDKIHCDVLSPVIPLFWHLKDIPMQETAVRTFGTLKQAIEKLQDVYSKPELIRNFGDGNLVPTLECPYPRSYRDSTNVHHSFSYYYVDNQTLRDRLIFFGETDDAARKKLCIKFVRRYSREAHDFCAAKEHAPELIAYNHLSTGWIMVVMDVLDIDDGVFSQRPGAYRPLAMMDVSARQPLEEPVRSLIQQLHENGYVHGDLQNTNFFMRGDDEHFMLLDFDWASPIGSTRYPLHVNWLDVKRPEDARDWVRLSKSFSSIPRPKFKSNRAALSGISCIKRKEERTRTLMQPRTEGYLFTSSGSVNLTANVAITIQAKIHQDSSYVERLIMVSRWYDDSNSQRPICRSNSMSGTTCIASPIAELPRLT</sequence>
<accession>A0A1B7MS98</accession>
<keyword evidence="2" id="KW-1185">Reference proteome</keyword>
<gene>
    <name evidence="1" type="ORF">K503DRAFT_370494</name>
</gene>
<proteinExistence type="predicted"/>
<dbReference type="Gene3D" id="1.10.510.10">
    <property type="entry name" value="Transferase(Phosphotransferase) domain 1"/>
    <property type="match status" value="1"/>
</dbReference>